<feature type="domain" description="Protein kinase" evidence="4">
    <location>
        <begin position="96"/>
        <end position="368"/>
    </location>
</feature>
<dbReference type="HOGENOM" id="CLU_000288_7_18_1"/>
<dbReference type="GO" id="GO:0004674">
    <property type="term" value="F:protein serine/threonine kinase activity"/>
    <property type="evidence" value="ECO:0007669"/>
    <property type="project" value="TreeGrafter"/>
</dbReference>
<dbReference type="OrthoDB" id="346907at2759"/>
<dbReference type="AlphaFoldDB" id="A0A0C9X4V0"/>
<proteinExistence type="predicted"/>
<dbReference type="InterPro" id="IPR008266">
    <property type="entry name" value="Tyr_kinase_AS"/>
</dbReference>
<keyword evidence="1" id="KW-0547">Nucleotide-binding</keyword>
<dbReference type="GO" id="GO:0005524">
    <property type="term" value="F:ATP binding"/>
    <property type="evidence" value="ECO:0007669"/>
    <property type="project" value="UniProtKB-KW"/>
</dbReference>
<dbReference type="PROSITE" id="PS50011">
    <property type="entry name" value="PROTEIN_KINASE_DOM"/>
    <property type="match status" value="1"/>
</dbReference>
<organism evidence="5 6">
    <name type="scientific">Laccaria amethystina LaAM-08-1</name>
    <dbReference type="NCBI Taxonomy" id="1095629"/>
    <lineage>
        <taxon>Eukaryota</taxon>
        <taxon>Fungi</taxon>
        <taxon>Dikarya</taxon>
        <taxon>Basidiomycota</taxon>
        <taxon>Agaricomycotina</taxon>
        <taxon>Agaricomycetes</taxon>
        <taxon>Agaricomycetidae</taxon>
        <taxon>Agaricales</taxon>
        <taxon>Agaricineae</taxon>
        <taxon>Hydnangiaceae</taxon>
        <taxon>Laccaria</taxon>
    </lineage>
</organism>
<dbReference type="Pfam" id="PF07714">
    <property type="entry name" value="PK_Tyr_Ser-Thr"/>
    <property type="match status" value="1"/>
</dbReference>
<dbReference type="InterPro" id="IPR000719">
    <property type="entry name" value="Prot_kinase_dom"/>
</dbReference>
<dbReference type="InterPro" id="IPR001245">
    <property type="entry name" value="Ser-Thr/Tyr_kinase_cat_dom"/>
</dbReference>
<dbReference type="EMBL" id="KN838893">
    <property type="protein sequence ID" value="KIJ92671.1"/>
    <property type="molecule type" value="Genomic_DNA"/>
</dbReference>
<dbReference type="PANTHER" id="PTHR44329">
    <property type="entry name" value="SERINE/THREONINE-PROTEIN KINASE TNNI3K-RELATED"/>
    <property type="match status" value="1"/>
</dbReference>
<reference evidence="5 6" key="1">
    <citation type="submission" date="2014-04" db="EMBL/GenBank/DDBJ databases">
        <authorList>
            <consortium name="DOE Joint Genome Institute"/>
            <person name="Kuo A."/>
            <person name="Kohler A."/>
            <person name="Nagy L.G."/>
            <person name="Floudas D."/>
            <person name="Copeland A."/>
            <person name="Barry K.W."/>
            <person name="Cichocki N."/>
            <person name="Veneault-Fourrey C."/>
            <person name="LaButti K."/>
            <person name="Lindquist E.A."/>
            <person name="Lipzen A."/>
            <person name="Lundell T."/>
            <person name="Morin E."/>
            <person name="Murat C."/>
            <person name="Sun H."/>
            <person name="Tunlid A."/>
            <person name="Henrissat B."/>
            <person name="Grigoriev I.V."/>
            <person name="Hibbett D.S."/>
            <person name="Martin F."/>
            <person name="Nordberg H.P."/>
            <person name="Cantor M.N."/>
            <person name="Hua S.X."/>
        </authorList>
    </citation>
    <scope>NUCLEOTIDE SEQUENCE [LARGE SCALE GENOMIC DNA]</scope>
    <source>
        <strain evidence="5 6">LaAM-08-1</strain>
    </source>
</reference>
<dbReference type="STRING" id="1095629.A0A0C9X4V0"/>
<reference evidence="6" key="2">
    <citation type="submission" date="2015-01" db="EMBL/GenBank/DDBJ databases">
        <title>Evolutionary Origins and Diversification of the Mycorrhizal Mutualists.</title>
        <authorList>
            <consortium name="DOE Joint Genome Institute"/>
            <consortium name="Mycorrhizal Genomics Consortium"/>
            <person name="Kohler A."/>
            <person name="Kuo A."/>
            <person name="Nagy L.G."/>
            <person name="Floudas D."/>
            <person name="Copeland A."/>
            <person name="Barry K.W."/>
            <person name="Cichocki N."/>
            <person name="Veneault-Fourrey C."/>
            <person name="LaButti K."/>
            <person name="Lindquist E.A."/>
            <person name="Lipzen A."/>
            <person name="Lundell T."/>
            <person name="Morin E."/>
            <person name="Murat C."/>
            <person name="Riley R."/>
            <person name="Ohm R."/>
            <person name="Sun H."/>
            <person name="Tunlid A."/>
            <person name="Henrissat B."/>
            <person name="Grigoriev I.V."/>
            <person name="Hibbett D.S."/>
            <person name="Martin F."/>
        </authorList>
    </citation>
    <scope>NUCLEOTIDE SEQUENCE [LARGE SCALE GENOMIC DNA]</scope>
    <source>
        <strain evidence="6">LaAM-08-1</strain>
    </source>
</reference>
<dbReference type="InterPro" id="IPR011009">
    <property type="entry name" value="Kinase-like_dom_sf"/>
</dbReference>
<evidence type="ECO:0000259" key="4">
    <source>
        <dbReference type="PROSITE" id="PS50011"/>
    </source>
</evidence>
<dbReference type="InterPro" id="IPR051681">
    <property type="entry name" value="Ser/Thr_Kinases-Pseudokinases"/>
</dbReference>
<keyword evidence="6" id="KW-1185">Reference proteome</keyword>
<evidence type="ECO:0000313" key="6">
    <source>
        <dbReference type="Proteomes" id="UP000054477"/>
    </source>
</evidence>
<name>A0A0C9X4V0_9AGAR</name>
<dbReference type="Gene3D" id="1.10.510.10">
    <property type="entry name" value="Transferase(Phosphotransferase) domain 1"/>
    <property type="match status" value="1"/>
</dbReference>
<dbReference type="SUPFAM" id="SSF56112">
    <property type="entry name" value="Protein kinase-like (PK-like)"/>
    <property type="match status" value="1"/>
</dbReference>
<feature type="region of interest" description="Disordered" evidence="3">
    <location>
        <begin position="1"/>
        <end position="24"/>
    </location>
</feature>
<dbReference type="PANTHER" id="PTHR44329:SF298">
    <property type="entry name" value="MIXED LINEAGE KINASE DOMAIN-LIKE PROTEIN"/>
    <property type="match status" value="1"/>
</dbReference>
<accession>A0A0C9X4V0</accession>
<dbReference type="PROSITE" id="PS00109">
    <property type="entry name" value="PROTEIN_KINASE_TYR"/>
    <property type="match status" value="1"/>
</dbReference>
<sequence>MMGARAHSPPGEVQEQRPMSRYTSTRDNLRWARVTDLTTISETDEDQFLDSGSSNLGMGSDPSIHATDNRTHISSTGITPVFHFVPPMDLTGKITRDGKYPIHGGGFADVYAGFLSLETANIQKVAIKVIRSHTYNETNQWKIEKRLRREIRVWSCLKHENVLPLLGVTSDFGPYTAMVCPWMATGSLYHFLGDNKETLTMSNRLKILTDISEGLVYLHSQSVIHGDLTTANILISDERKALLSDFGLSNLVVEAQGSFFMSSTVGGSPRWAAPELYCLEDDVEHTPVISKPCDVYSFGSVMLQVITGRIPYHDIAQDVLVIMELISGKHPRRPPEPMLTDKLWNFIRSCWHADPLSRPGMKMIQTELRNLQARPG</sequence>
<gene>
    <name evidence="5" type="ORF">K443DRAFT_685101</name>
</gene>
<protein>
    <recommendedName>
        <fullName evidence="4">Protein kinase domain-containing protein</fullName>
    </recommendedName>
</protein>
<evidence type="ECO:0000256" key="1">
    <source>
        <dbReference type="ARBA" id="ARBA00022741"/>
    </source>
</evidence>
<dbReference type="Proteomes" id="UP000054477">
    <property type="component" value="Unassembled WGS sequence"/>
</dbReference>
<keyword evidence="2" id="KW-0067">ATP-binding</keyword>
<evidence type="ECO:0000313" key="5">
    <source>
        <dbReference type="EMBL" id="KIJ92671.1"/>
    </source>
</evidence>
<evidence type="ECO:0000256" key="2">
    <source>
        <dbReference type="ARBA" id="ARBA00022840"/>
    </source>
</evidence>
<evidence type="ECO:0000256" key="3">
    <source>
        <dbReference type="SAM" id="MobiDB-lite"/>
    </source>
</evidence>